<reference evidence="2 3" key="1">
    <citation type="journal article" date="2021" name="BMC Genomics">
        <title>Datura genome reveals duplications of psychoactive alkaloid biosynthetic genes and high mutation rate following tissue culture.</title>
        <authorList>
            <person name="Rajewski A."/>
            <person name="Carter-House D."/>
            <person name="Stajich J."/>
            <person name="Litt A."/>
        </authorList>
    </citation>
    <scope>NUCLEOTIDE SEQUENCE [LARGE SCALE GENOMIC DNA]</scope>
    <source>
        <strain evidence="2">AR-01</strain>
    </source>
</reference>
<name>A0ABS8TMV8_DATST</name>
<dbReference type="Proteomes" id="UP000823775">
    <property type="component" value="Unassembled WGS sequence"/>
</dbReference>
<organism evidence="2 3">
    <name type="scientific">Datura stramonium</name>
    <name type="common">Jimsonweed</name>
    <name type="synonym">Common thornapple</name>
    <dbReference type="NCBI Taxonomy" id="4076"/>
    <lineage>
        <taxon>Eukaryota</taxon>
        <taxon>Viridiplantae</taxon>
        <taxon>Streptophyta</taxon>
        <taxon>Embryophyta</taxon>
        <taxon>Tracheophyta</taxon>
        <taxon>Spermatophyta</taxon>
        <taxon>Magnoliopsida</taxon>
        <taxon>eudicotyledons</taxon>
        <taxon>Gunneridae</taxon>
        <taxon>Pentapetalae</taxon>
        <taxon>asterids</taxon>
        <taxon>lamiids</taxon>
        <taxon>Solanales</taxon>
        <taxon>Solanaceae</taxon>
        <taxon>Solanoideae</taxon>
        <taxon>Datureae</taxon>
        <taxon>Datura</taxon>
    </lineage>
</organism>
<protein>
    <recommendedName>
        <fullName evidence="4">Secreted protein</fullName>
    </recommendedName>
</protein>
<dbReference type="EMBL" id="JACEIK010001811">
    <property type="protein sequence ID" value="MCD7472318.1"/>
    <property type="molecule type" value="Genomic_DNA"/>
</dbReference>
<evidence type="ECO:0000313" key="2">
    <source>
        <dbReference type="EMBL" id="MCD7472318.1"/>
    </source>
</evidence>
<proteinExistence type="predicted"/>
<accession>A0ABS8TMV8</accession>
<keyword evidence="3" id="KW-1185">Reference proteome</keyword>
<keyword evidence="1" id="KW-0732">Signal</keyword>
<evidence type="ECO:0008006" key="4">
    <source>
        <dbReference type="Google" id="ProtNLM"/>
    </source>
</evidence>
<gene>
    <name evidence="2" type="ORF">HAX54_013462</name>
</gene>
<comment type="caution">
    <text evidence="2">The sequence shown here is derived from an EMBL/GenBank/DDBJ whole genome shotgun (WGS) entry which is preliminary data.</text>
</comment>
<sequence>MLSHLAIAFLPHAFACLSRTALPYPDINAPCLVALRVPVLGLCLVLNINFMPSWNCHATPHKFLTKLSFHTQDLGPHLPCLGVIAHILALTIPCFRHIPLHVDFYLCGFQVTRPTCPQPFHCRTLVKSTLQVQWFVGSLNGSLDASLFQSLLYSDSAFFNILIRQRLNVKTYEPLLLLVVS</sequence>
<evidence type="ECO:0000256" key="1">
    <source>
        <dbReference type="SAM" id="SignalP"/>
    </source>
</evidence>
<feature type="signal peptide" evidence="1">
    <location>
        <begin position="1"/>
        <end position="15"/>
    </location>
</feature>
<evidence type="ECO:0000313" key="3">
    <source>
        <dbReference type="Proteomes" id="UP000823775"/>
    </source>
</evidence>
<feature type="chain" id="PRO_5046269521" description="Secreted protein" evidence="1">
    <location>
        <begin position="16"/>
        <end position="181"/>
    </location>
</feature>